<feature type="chain" id="PRO_5046890138" description="Putative 4-hydroxy-4-methyl-2-oxoglutarate aldolase" evidence="13">
    <location>
        <begin position="29"/>
        <end position="354"/>
    </location>
</feature>
<dbReference type="EC" id="4.1.1.112" evidence="6"/>
<accession>A0ABP9T025</accession>
<dbReference type="EMBL" id="BAABJR010000005">
    <property type="protein sequence ID" value="GAA5207766.1"/>
    <property type="molecule type" value="Genomic_DNA"/>
</dbReference>
<dbReference type="PANTHER" id="PTHR33254">
    <property type="entry name" value="4-HYDROXY-4-METHYL-2-OXOGLUTARATE ALDOLASE 3-RELATED"/>
    <property type="match status" value="1"/>
</dbReference>
<dbReference type="PANTHER" id="PTHR33254:SF4">
    <property type="entry name" value="4-HYDROXY-4-METHYL-2-OXOGLUTARATE ALDOLASE 3-RELATED"/>
    <property type="match status" value="1"/>
</dbReference>
<evidence type="ECO:0000256" key="11">
    <source>
        <dbReference type="ARBA" id="ARBA00032305"/>
    </source>
</evidence>
<evidence type="ECO:0000256" key="10">
    <source>
        <dbReference type="ARBA" id="ARBA00030169"/>
    </source>
</evidence>
<evidence type="ECO:0000256" key="4">
    <source>
        <dbReference type="ARBA" id="ARBA00011233"/>
    </source>
</evidence>
<evidence type="ECO:0000313" key="14">
    <source>
        <dbReference type="EMBL" id="GAA5207766.1"/>
    </source>
</evidence>
<dbReference type="RefSeq" id="WP_345629508.1">
    <property type="nucleotide sequence ID" value="NZ_BAABJR010000005.1"/>
</dbReference>
<dbReference type="CDD" id="cd16841">
    <property type="entry name" value="RraA_family"/>
    <property type="match status" value="1"/>
</dbReference>
<comment type="similarity">
    <text evidence="3">Belongs to the class II aldolase/RraA-like family.</text>
</comment>
<comment type="catalytic activity">
    <reaction evidence="1">
        <text>4-hydroxy-4-methyl-2-oxoglutarate = 2 pyruvate</text>
        <dbReference type="Rhea" id="RHEA:22748"/>
        <dbReference type="ChEBI" id="CHEBI:15361"/>
        <dbReference type="ChEBI" id="CHEBI:58276"/>
        <dbReference type="EC" id="4.1.3.17"/>
    </reaction>
</comment>
<evidence type="ECO:0000256" key="8">
    <source>
        <dbReference type="ARBA" id="ARBA00025046"/>
    </source>
</evidence>
<organism evidence="14 15">
    <name type="scientific">Streptomyces thinghirensis</name>
    <dbReference type="NCBI Taxonomy" id="551547"/>
    <lineage>
        <taxon>Bacteria</taxon>
        <taxon>Bacillati</taxon>
        <taxon>Actinomycetota</taxon>
        <taxon>Actinomycetes</taxon>
        <taxon>Kitasatosporales</taxon>
        <taxon>Streptomycetaceae</taxon>
        <taxon>Streptomyces</taxon>
    </lineage>
</organism>
<evidence type="ECO:0000256" key="9">
    <source>
        <dbReference type="ARBA" id="ARBA00029596"/>
    </source>
</evidence>
<comment type="catalytic activity">
    <reaction evidence="12">
        <text>oxaloacetate + H(+) = pyruvate + CO2</text>
        <dbReference type="Rhea" id="RHEA:15641"/>
        <dbReference type="ChEBI" id="CHEBI:15361"/>
        <dbReference type="ChEBI" id="CHEBI:15378"/>
        <dbReference type="ChEBI" id="CHEBI:16452"/>
        <dbReference type="ChEBI" id="CHEBI:16526"/>
        <dbReference type="EC" id="4.1.1.112"/>
    </reaction>
</comment>
<reference evidence="15" key="1">
    <citation type="journal article" date="2019" name="Int. J. Syst. Evol. Microbiol.">
        <title>The Global Catalogue of Microorganisms (GCM) 10K type strain sequencing project: providing services to taxonomists for standard genome sequencing and annotation.</title>
        <authorList>
            <consortium name="The Broad Institute Genomics Platform"/>
            <consortium name="The Broad Institute Genome Sequencing Center for Infectious Disease"/>
            <person name="Wu L."/>
            <person name="Ma J."/>
        </authorList>
    </citation>
    <scope>NUCLEOTIDE SEQUENCE [LARGE SCALE GENOMIC DNA]</scope>
    <source>
        <strain evidence="15">JCM 18306</strain>
    </source>
</reference>
<evidence type="ECO:0000256" key="1">
    <source>
        <dbReference type="ARBA" id="ARBA00001342"/>
    </source>
</evidence>
<evidence type="ECO:0000256" key="6">
    <source>
        <dbReference type="ARBA" id="ARBA00012947"/>
    </source>
</evidence>
<evidence type="ECO:0000256" key="13">
    <source>
        <dbReference type="SAM" id="SignalP"/>
    </source>
</evidence>
<dbReference type="EC" id="4.1.3.17" evidence="5"/>
<dbReference type="Gene3D" id="3.50.30.40">
    <property type="entry name" value="Ribonuclease E inhibitor RraA/RraA-like"/>
    <property type="match status" value="1"/>
</dbReference>
<dbReference type="Pfam" id="PF03737">
    <property type="entry name" value="RraA-like"/>
    <property type="match status" value="1"/>
</dbReference>
<protein>
    <recommendedName>
        <fullName evidence="7">Putative 4-hydroxy-4-methyl-2-oxoglutarate aldolase</fullName>
        <ecNumber evidence="6">4.1.1.112</ecNumber>
        <ecNumber evidence="5">4.1.3.17</ecNumber>
    </recommendedName>
    <alternativeName>
        <fullName evidence="11">Oxaloacetate decarboxylase</fullName>
    </alternativeName>
    <alternativeName>
        <fullName evidence="9">Regulator of ribonuclease activity homolog</fullName>
    </alternativeName>
    <alternativeName>
        <fullName evidence="10">RraA-like protein</fullName>
    </alternativeName>
</protein>
<dbReference type="InterPro" id="IPR005493">
    <property type="entry name" value="RraA/RraA-like"/>
</dbReference>
<comment type="function">
    <text evidence="8">Catalyzes the aldol cleavage of 4-hydroxy-4-methyl-2-oxoglutarate (HMG) into 2 molecules of pyruvate. Also contains a secondary oxaloacetate (OAA) decarboxylase activity due to the common pyruvate enolate transition state formed following C-C bond cleavage in the retro-aldol and decarboxylation reactions.</text>
</comment>
<name>A0ABP9T025_9ACTN</name>
<dbReference type="Proteomes" id="UP001499878">
    <property type="component" value="Unassembled WGS sequence"/>
</dbReference>
<dbReference type="InterPro" id="IPR036704">
    <property type="entry name" value="RraA/RraA-like_sf"/>
</dbReference>
<evidence type="ECO:0000256" key="12">
    <source>
        <dbReference type="ARBA" id="ARBA00047973"/>
    </source>
</evidence>
<keyword evidence="15" id="KW-1185">Reference proteome</keyword>
<feature type="signal peptide" evidence="13">
    <location>
        <begin position="1"/>
        <end position="28"/>
    </location>
</feature>
<keyword evidence="13" id="KW-0732">Signal</keyword>
<comment type="subunit">
    <text evidence="4">Homotrimer.</text>
</comment>
<evidence type="ECO:0000256" key="7">
    <source>
        <dbReference type="ARBA" id="ARBA00016549"/>
    </source>
</evidence>
<proteinExistence type="inferred from homology"/>
<gene>
    <name evidence="14" type="ORF">GCM10023323_24610</name>
</gene>
<evidence type="ECO:0000313" key="15">
    <source>
        <dbReference type="Proteomes" id="UP001499878"/>
    </source>
</evidence>
<evidence type="ECO:0000256" key="3">
    <source>
        <dbReference type="ARBA" id="ARBA00008621"/>
    </source>
</evidence>
<evidence type="ECO:0000256" key="2">
    <source>
        <dbReference type="ARBA" id="ARBA00001968"/>
    </source>
</evidence>
<sequence>MQKPKYLASATAGVSVLLAGGMAVTAFAVPGGSPQHGAPARYEAGAGAADVKSGPAAASAASRDVNPVASKAQVLALTADWKGARFPDGRPKVSDDLLKRMKVVSIEQAWGYLKGEGYANQFAGGWQMIHENRTIIGRALTAQYMPSNPGLEKRMTDAGHAAGNDGQMNTWPIEKLQKGDVYVADGFGKVQDGTLIGGNLGSTIHKKTGNGVVFDGTLRDLEELEDIKGFNAFVRGWHPSYIQNVMLTGVNRVTRIGEAVVLPGDIVIAKREGVVFVPAHLAEGLIEDAEVSLLRDMFTKERLADGTYTSGQLDKGWDEVEQKIKDDFLGWLKENKDKLPVPADRVQEIIDASD</sequence>
<comment type="caution">
    <text evidence="14">The sequence shown here is derived from an EMBL/GenBank/DDBJ whole genome shotgun (WGS) entry which is preliminary data.</text>
</comment>
<comment type="cofactor">
    <cofactor evidence="2">
        <name>a divalent metal cation</name>
        <dbReference type="ChEBI" id="CHEBI:60240"/>
    </cofactor>
</comment>
<evidence type="ECO:0000256" key="5">
    <source>
        <dbReference type="ARBA" id="ARBA00012213"/>
    </source>
</evidence>
<dbReference type="SUPFAM" id="SSF89562">
    <property type="entry name" value="RraA-like"/>
    <property type="match status" value="1"/>
</dbReference>